<protein>
    <submittedName>
        <fullName evidence="5">ABC transporter ATP-binding protein</fullName>
    </submittedName>
</protein>
<dbReference type="Pfam" id="PF00005">
    <property type="entry name" value="ABC_tran"/>
    <property type="match status" value="1"/>
</dbReference>
<dbReference type="InterPro" id="IPR017871">
    <property type="entry name" value="ABC_transporter-like_CS"/>
</dbReference>
<dbReference type="SMART" id="SM00382">
    <property type="entry name" value="AAA"/>
    <property type="match status" value="1"/>
</dbReference>
<feature type="domain" description="ABC transporter" evidence="4">
    <location>
        <begin position="8"/>
        <end position="208"/>
    </location>
</feature>
<accession>A0A401U9F2</accession>
<organism evidence="5 6">
    <name type="scientific">Chryseotalea sanaruensis</name>
    <dbReference type="NCBI Taxonomy" id="2482724"/>
    <lineage>
        <taxon>Bacteria</taxon>
        <taxon>Pseudomonadati</taxon>
        <taxon>Bacteroidota</taxon>
        <taxon>Cytophagia</taxon>
        <taxon>Cytophagales</taxon>
        <taxon>Chryseotaleaceae</taxon>
        <taxon>Chryseotalea</taxon>
    </lineage>
</organism>
<evidence type="ECO:0000313" key="6">
    <source>
        <dbReference type="Proteomes" id="UP000288227"/>
    </source>
</evidence>
<dbReference type="EMBL" id="BHXQ01000003">
    <property type="protein sequence ID" value="GCC51510.1"/>
    <property type="molecule type" value="Genomic_DNA"/>
</dbReference>
<dbReference type="Proteomes" id="UP000288227">
    <property type="component" value="Unassembled WGS sequence"/>
</dbReference>
<dbReference type="PROSITE" id="PS00211">
    <property type="entry name" value="ABC_TRANSPORTER_1"/>
    <property type="match status" value="1"/>
</dbReference>
<dbReference type="InterPro" id="IPR027417">
    <property type="entry name" value="P-loop_NTPase"/>
</dbReference>
<evidence type="ECO:0000313" key="5">
    <source>
        <dbReference type="EMBL" id="GCC51510.1"/>
    </source>
</evidence>
<keyword evidence="2" id="KW-0547">Nucleotide-binding</keyword>
<evidence type="ECO:0000259" key="4">
    <source>
        <dbReference type="PROSITE" id="PS50893"/>
    </source>
</evidence>
<keyword evidence="6" id="KW-1185">Reference proteome</keyword>
<dbReference type="SUPFAM" id="SSF52540">
    <property type="entry name" value="P-loop containing nucleoside triphosphate hydrolases"/>
    <property type="match status" value="1"/>
</dbReference>
<dbReference type="PANTHER" id="PTHR42939">
    <property type="entry name" value="ABC TRANSPORTER ATP-BINDING PROTEIN ALBC-RELATED"/>
    <property type="match status" value="1"/>
</dbReference>
<comment type="caution">
    <text evidence="5">The sequence shown here is derived from an EMBL/GenBank/DDBJ whole genome shotgun (WGS) entry which is preliminary data.</text>
</comment>
<dbReference type="GO" id="GO:0016887">
    <property type="term" value="F:ATP hydrolysis activity"/>
    <property type="evidence" value="ECO:0007669"/>
    <property type="project" value="InterPro"/>
</dbReference>
<sequence>MANLDTYLQTEKLGKRFNREWIFKELTYRFNAGKTYAITGPNGSGKSTLLQVLWGQVPSSAGTLSYKVNGIAQPIDNIFEHVSIATPYLDLIEEFTLIELLDFHFKMRKLRPGLSMKELPELLELAHAKDKLIGNYSSGMRQRVKLGLAMFTEASFVFLDEPFTNLDEKAINWYKNQLNLITDSVIFVASNDPREYENSHESIKMGDFKF</sequence>
<dbReference type="RefSeq" id="WP_127122170.1">
    <property type="nucleotide sequence ID" value="NZ_BHXQ01000003.1"/>
</dbReference>
<keyword evidence="1" id="KW-0813">Transport</keyword>
<dbReference type="InterPro" id="IPR003439">
    <property type="entry name" value="ABC_transporter-like_ATP-bd"/>
</dbReference>
<dbReference type="InterPro" id="IPR051782">
    <property type="entry name" value="ABC_Transporter_VariousFunc"/>
</dbReference>
<reference evidence="5 6" key="1">
    <citation type="submission" date="2018-11" db="EMBL/GenBank/DDBJ databases">
        <title>Chryseotalea sanarue gen. nov., sp., nov., a member of the family Cytophagaceae, isolated from a brackish lake in Hamamatsu Japan.</title>
        <authorList>
            <person name="Maejima Y."/>
            <person name="Iino T."/>
            <person name="Muraguchi Y."/>
            <person name="Fukuda K."/>
            <person name="Ohkuma M."/>
            <person name="Moriuchi R."/>
            <person name="Dohra H."/>
            <person name="Kimbara K."/>
            <person name="Shintani M."/>
        </authorList>
    </citation>
    <scope>NUCLEOTIDE SEQUENCE [LARGE SCALE GENOMIC DNA]</scope>
    <source>
        <strain evidence="5 6">Ys</strain>
    </source>
</reference>
<keyword evidence="3 5" id="KW-0067">ATP-binding</keyword>
<evidence type="ECO:0000256" key="1">
    <source>
        <dbReference type="ARBA" id="ARBA00022448"/>
    </source>
</evidence>
<dbReference type="InterPro" id="IPR003593">
    <property type="entry name" value="AAA+_ATPase"/>
</dbReference>
<proteinExistence type="predicted"/>
<evidence type="ECO:0000256" key="3">
    <source>
        <dbReference type="ARBA" id="ARBA00022840"/>
    </source>
</evidence>
<dbReference type="GO" id="GO:0005524">
    <property type="term" value="F:ATP binding"/>
    <property type="evidence" value="ECO:0007669"/>
    <property type="project" value="UniProtKB-KW"/>
</dbReference>
<dbReference type="Gene3D" id="3.40.50.300">
    <property type="entry name" value="P-loop containing nucleotide triphosphate hydrolases"/>
    <property type="match status" value="1"/>
</dbReference>
<dbReference type="PANTHER" id="PTHR42939:SF1">
    <property type="entry name" value="ABC TRANSPORTER ATP-BINDING PROTEIN ALBC-RELATED"/>
    <property type="match status" value="1"/>
</dbReference>
<gene>
    <name evidence="5" type="ORF">SanaruYs_17350</name>
</gene>
<name>A0A401U9F2_9BACT</name>
<dbReference type="OrthoDB" id="9808363at2"/>
<dbReference type="AlphaFoldDB" id="A0A401U9F2"/>
<evidence type="ECO:0000256" key="2">
    <source>
        <dbReference type="ARBA" id="ARBA00022741"/>
    </source>
</evidence>
<dbReference type="PROSITE" id="PS50893">
    <property type="entry name" value="ABC_TRANSPORTER_2"/>
    <property type="match status" value="1"/>
</dbReference>